<dbReference type="InterPro" id="IPR013766">
    <property type="entry name" value="Thioredoxin_domain"/>
</dbReference>
<feature type="domain" description="Thioredoxin" evidence="7">
    <location>
        <begin position="1"/>
        <end position="99"/>
    </location>
</feature>
<dbReference type="InterPro" id="IPR005746">
    <property type="entry name" value="Thioredoxin"/>
</dbReference>
<dbReference type="PIRSF" id="PIRSF000077">
    <property type="entry name" value="Thioredoxin"/>
    <property type="match status" value="1"/>
</dbReference>
<protein>
    <submittedName>
        <fullName evidence="8">Thioredoxin 1</fullName>
    </submittedName>
</protein>
<name>A0A1H4U261_9FLAO</name>
<reference evidence="8 9" key="1">
    <citation type="submission" date="2016-10" db="EMBL/GenBank/DDBJ databases">
        <authorList>
            <person name="de Groot N.N."/>
        </authorList>
    </citation>
    <scope>NUCLEOTIDE SEQUENCE [LARGE SCALE GENOMIC DNA]</scope>
    <source>
        <strain evidence="8 9">MAR_2009_71</strain>
    </source>
</reference>
<dbReference type="PROSITE" id="PS00194">
    <property type="entry name" value="THIOREDOXIN_1"/>
    <property type="match status" value="1"/>
</dbReference>
<dbReference type="EMBL" id="FNTB01000001">
    <property type="protein sequence ID" value="SEC62792.1"/>
    <property type="molecule type" value="Genomic_DNA"/>
</dbReference>
<dbReference type="InterPro" id="IPR036249">
    <property type="entry name" value="Thioredoxin-like_sf"/>
</dbReference>
<dbReference type="RefSeq" id="WP_074674380.1">
    <property type="nucleotide sequence ID" value="NZ_FNTB01000001.1"/>
</dbReference>
<dbReference type="AlphaFoldDB" id="A0A1H4U261"/>
<evidence type="ECO:0000256" key="3">
    <source>
        <dbReference type="ARBA" id="ARBA00022982"/>
    </source>
</evidence>
<dbReference type="GO" id="GO:0015035">
    <property type="term" value="F:protein-disulfide reductase activity"/>
    <property type="evidence" value="ECO:0007669"/>
    <property type="project" value="InterPro"/>
</dbReference>
<dbReference type="PANTHER" id="PTHR45663:SF11">
    <property type="entry name" value="GEO12009P1"/>
    <property type="match status" value="1"/>
</dbReference>
<dbReference type="Pfam" id="PF00085">
    <property type="entry name" value="Thioredoxin"/>
    <property type="match status" value="1"/>
</dbReference>
<evidence type="ECO:0000256" key="6">
    <source>
        <dbReference type="PIRSR" id="PIRSR000077-4"/>
    </source>
</evidence>
<comment type="similarity">
    <text evidence="1">Belongs to the thioredoxin family.</text>
</comment>
<evidence type="ECO:0000313" key="8">
    <source>
        <dbReference type="EMBL" id="SEC62792.1"/>
    </source>
</evidence>
<evidence type="ECO:0000256" key="2">
    <source>
        <dbReference type="ARBA" id="ARBA00022448"/>
    </source>
</evidence>
<evidence type="ECO:0000259" key="7">
    <source>
        <dbReference type="PROSITE" id="PS51352"/>
    </source>
</evidence>
<gene>
    <name evidence="8" type="ORF">SAMN05192540_3653</name>
</gene>
<dbReference type="PANTHER" id="PTHR45663">
    <property type="entry name" value="GEO12009P1"/>
    <property type="match status" value="1"/>
</dbReference>
<keyword evidence="4 6" id="KW-1015">Disulfide bond</keyword>
<evidence type="ECO:0000256" key="1">
    <source>
        <dbReference type="ARBA" id="ARBA00008987"/>
    </source>
</evidence>
<evidence type="ECO:0000256" key="5">
    <source>
        <dbReference type="ARBA" id="ARBA00023284"/>
    </source>
</evidence>
<keyword evidence="5 6" id="KW-0676">Redox-active center</keyword>
<keyword evidence="2" id="KW-0813">Transport</keyword>
<sequence>MRKLFKKTIASENPTLVYFFVSWCVPCKLMRPTVEKIVEEGATAINSLEIDVELEKAIVKKYKIKGVPTLVLFKNGLPIWRHTGVMPIEDIRLAINEHR</sequence>
<dbReference type="PRINTS" id="PR00421">
    <property type="entry name" value="THIOREDOXIN"/>
</dbReference>
<dbReference type="GO" id="GO:0045454">
    <property type="term" value="P:cell redox homeostasis"/>
    <property type="evidence" value="ECO:0007669"/>
    <property type="project" value="TreeGrafter"/>
</dbReference>
<dbReference type="OrthoDB" id="9790390at2"/>
<dbReference type="PROSITE" id="PS51352">
    <property type="entry name" value="THIOREDOXIN_2"/>
    <property type="match status" value="1"/>
</dbReference>
<organism evidence="8 9">
    <name type="scientific">Maribacter dokdonensis</name>
    <dbReference type="NCBI Taxonomy" id="320912"/>
    <lineage>
        <taxon>Bacteria</taxon>
        <taxon>Pseudomonadati</taxon>
        <taxon>Bacteroidota</taxon>
        <taxon>Flavobacteriia</taxon>
        <taxon>Flavobacteriales</taxon>
        <taxon>Flavobacteriaceae</taxon>
        <taxon>Maribacter</taxon>
    </lineage>
</organism>
<feature type="disulfide bond" description="Redox-active" evidence="6">
    <location>
        <begin position="24"/>
        <end position="27"/>
    </location>
</feature>
<accession>A0A1H4U261</accession>
<evidence type="ECO:0000256" key="4">
    <source>
        <dbReference type="ARBA" id="ARBA00023157"/>
    </source>
</evidence>
<dbReference type="CDD" id="cd02947">
    <property type="entry name" value="TRX_family"/>
    <property type="match status" value="1"/>
</dbReference>
<dbReference type="InterPro" id="IPR017937">
    <property type="entry name" value="Thioredoxin_CS"/>
</dbReference>
<proteinExistence type="inferred from homology"/>
<dbReference type="GO" id="GO:0005829">
    <property type="term" value="C:cytosol"/>
    <property type="evidence" value="ECO:0007669"/>
    <property type="project" value="TreeGrafter"/>
</dbReference>
<dbReference type="SUPFAM" id="SSF52833">
    <property type="entry name" value="Thioredoxin-like"/>
    <property type="match status" value="1"/>
</dbReference>
<evidence type="ECO:0000313" key="9">
    <source>
        <dbReference type="Proteomes" id="UP000183038"/>
    </source>
</evidence>
<dbReference type="Proteomes" id="UP000183038">
    <property type="component" value="Unassembled WGS sequence"/>
</dbReference>
<dbReference type="Gene3D" id="3.40.30.10">
    <property type="entry name" value="Glutaredoxin"/>
    <property type="match status" value="1"/>
</dbReference>
<keyword evidence="3" id="KW-0249">Electron transport</keyword>